<evidence type="ECO:0000259" key="12">
    <source>
        <dbReference type="PROSITE" id="PS50901"/>
    </source>
</evidence>
<dbReference type="SUPFAM" id="SSF52540">
    <property type="entry name" value="P-loop containing nucleoside triphosphate hydrolases"/>
    <property type="match status" value="3"/>
</dbReference>
<dbReference type="SMART" id="SM00382">
    <property type="entry name" value="AAA"/>
    <property type="match status" value="3"/>
</dbReference>
<evidence type="ECO:0000256" key="6">
    <source>
        <dbReference type="ARBA" id="ARBA00022840"/>
    </source>
</evidence>
<evidence type="ECO:0000256" key="7">
    <source>
        <dbReference type="ARBA" id="ARBA00022989"/>
    </source>
</evidence>
<feature type="region of interest" description="Disordered" evidence="10">
    <location>
        <begin position="330"/>
        <end position="365"/>
    </location>
</feature>
<keyword evidence="8 11" id="KW-0472">Membrane</keyword>
<comment type="caution">
    <text evidence="13">The sequence shown here is derived from an EMBL/GenBank/DDBJ whole genome shotgun (WGS) entry which is preliminary data.</text>
</comment>
<dbReference type="PANTHER" id="PTHR22683:SF1">
    <property type="entry name" value="TYPE VII SECRETION SYSTEM PROTEIN ESSC"/>
    <property type="match status" value="1"/>
</dbReference>
<proteinExistence type="predicted"/>
<dbReference type="InterPro" id="IPR023836">
    <property type="entry name" value="EccCa-like_Actinobacteria"/>
</dbReference>
<dbReference type="Gene3D" id="3.40.50.300">
    <property type="entry name" value="P-loop containing nucleotide triphosphate hydrolases"/>
    <property type="match status" value="4"/>
</dbReference>
<dbReference type="InterPro" id="IPR002543">
    <property type="entry name" value="FtsK_dom"/>
</dbReference>
<dbReference type="InterPro" id="IPR050206">
    <property type="entry name" value="FtsK/SpoIIIE/SftA"/>
</dbReference>
<keyword evidence="4" id="KW-0677">Repeat</keyword>
<evidence type="ECO:0000256" key="1">
    <source>
        <dbReference type="ARBA" id="ARBA00004651"/>
    </source>
</evidence>
<protein>
    <submittedName>
        <fullName evidence="13">Type VII secretion protein EccCa</fullName>
    </submittedName>
</protein>
<feature type="domain" description="FtsK" evidence="12">
    <location>
        <begin position="802"/>
        <end position="993"/>
    </location>
</feature>
<keyword evidence="7 11" id="KW-1133">Transmembrane helix</keyword>
<sequence length="1305" mass="141779">MMIMPIITGSSSLLFTLTLGHRPLYAVGAMLVMIASVAVGATMFLVQYNGPRKRIREQRERYVDYLDQLRETVRGVAATQRAESAFRHPAPELLLEPARSRERRWERRSRDSDHLQLRLGLGTRPLARPLSLKADTSDPLVVYDPVCQGLADQLVELYAHVPEEPLVVDLREHGMVSVVGDRATGRAMARAMVAQLVTFTAPEEVRLGVVRHPRLLEEWDWLKWLPHNAADDRHDGPLSARLVGTSTIQLAELLQGEFEQRTSDWQKRRGKPPGPGTRRLVLLVDGEHQPTLSGLAAEAGVSSLADLGIHVILLVGEQREEPDRVDLRLTVDETGAVAEDRPEEESPEPSGERRTSPAGGDLPLRGQADQASVALLTSLARILSPLRLAAGADDDGMFATVGLPEILGVQDVAELDPRQTWRPRSANEFLRVPIGMGPAGGLVHLDLKESAFGGMGPHGLVVGATGSGKSEMLRTLVTSLVIGHPPEQLALLLVDFKGGATFADMDRLPHSAGLITNLADDDGLVTRFREAMYGELTRRQQLLKDAGNLPNLHAYEQLRSTQRPDLDPLPHLLVIIDEFSELLTAHPDFAELFVAIGRIGRSIGVHLLLSTQRLESGKIKGLESHLSYRLGLRTFSEAESREVIGVTDAYHLPPEPGSGYLKVDTSVFERFKAAMVSSPYVPPTEQSEEEQPMLPVISYNGIQSVLRAANRDTGTEPTNPQPSVAEETTSRTILQVAVDRLVAAGAAPVRPVWVAPLPATLSLGELLAEPDGSLPVGPATEPDPDEVRAVVGRSDFPREQRQEAATVDFTGTEGNLVVVGGPQSGKSTLLRTLIASLAWTYPPGRVVVYGIDFGGGGLAAMEELPHVAGVAGRASPERVRRVLSDVSAQLDQREQLCRDAGLDSPTALRRARAAGEVRAEVPGDVFLLIDGWASVREAFGDADELVQDIATRGPAVGVHTVLTGAASSQIRSRMQALFGGRLELRLTDPFDSGVDRKLAEAVPKDTPGRGLLPSEANVQFALPRVDGRADDDDLTAGVRDLVSRVRQRWPKQRPVRRVHTLPTLVSLPELERSHSGRGLILGMAERSLAPVAMDDTDESHLVVFGDPQTGKSTLLRGMLHQIIQRPTQEVGVLLVDYRRAHLGVVPQAHQLGYCTTAEQTKAAATDLARSLKERMPTSDVTPRQLRERSWWSGLEVFVVVDDYDFVGGRTNPLSPLAELLPYGRDIGFHVILARRTGGAARAMFEPVLQGLSDLASPGLLFSGDRAEGRLANGVAARQLPPGRALLARRGQKPEMVQVGWTDPPE</sequence>
<reference evidence="14" key="1">
    <citation type="submission" date="2023-07" db="EMBL/GenBank/DDBJ databases">
        <title>Novel species in the genus Lipingzhangella isolated from Sambhar Salt Lake.</title>
        <authorList>
            <person name="Jiya N."/>
            <person name="Kajale S."/>
            <person name="Sharma A."/>
        </authorList>
    </citation>
    <scope>NUCLEOTIDE SEQUENCE [LARGE SCALE GENOMIC DNA]</scope>
    <source>
        <strain evidence="14">LS1_29</strain>
    </source>
</reference>
<keyword evidence="5 9" id="KW-0547">Nucleotide-binding</keyword>
<evidence type="ECO:0000256" key="4">
    <source>
        <dbReference type="ARBA" id="ARBA00022737"/>
    </source>
</evidence>
<keyword evidence="14" id="KW-1185">Reference proteome</keyword>
<dbReference type="Pfam" id="PF01580">
    <property type="entry name" value="FtsK_SpoIIIE"/>
    <property type="match status" value="3"/>
</dbReference>
<keyword evidence="2" id="KW-1003">Cell membrane</keyword>
<dbReference type="PROSITE" id="PS50901">
    <property type="entry name" value="FTSK"/>
    <property type="match status" value="3"/>
</dbReference>
<dbReference type="NCBIfam" id="TIGR03924">
    <property type="entry name" value="T7SS_EccC_a"/>
    <property type="match status" value="1"/>
</dbReference>
<dbReference type="InterPro" id="IPR023837">
    <property type="entry name" value="EccCb-like_Actinobacteria"/>
</dbReference>
<dbReference type="InterPro" id="IPR003593">
    <property type="entry name" value="AAA+_ATPase"/>
</dbReference>
<evidence type="ECO:0000256" key="8">
    <source>
        <dbReference type="ARBA" id="ARBA00023136"/>
    </source>
</evidence>
<dbReference type="RefSeq" id="WP_310912085.1">
    <property type="nucleotide sequence ID" value="NZ_JAVLVT010000003.1"/>
</dbReference>
<evidence type="ECO:0000313" key="14">
    <source>
        <dbReference type="Proteomes" id="UP001250214"/>
    </source>
</evidence>
<gene>
    <name evidence="13" type="primary">eccCa</name>
    <name evidence="13" type="ORF">RIF23_07605</name>
</gene>
<feature type="transmembrane region" description="Helical" evidence="11">
    <location>
        <begin position="30"/>
        <end position="49"/>
    </location>
</feature>
<evidence type="ECO:0000313" key="13">
    <source>
        <dbReference type="EMBL" id="MDS1270157.1"/>
    </source>
</evidence>
<evidence type="ECO:0000256" key="5">
    <source>
        <dbReference type="ARBA" id="ARBA00022741"/>
    </source>
</evidence>
<feature type="binding site" evidence="9">
    <location>
        <begin position="1105"/>
        <end position="1112"/>
    </location>
    <ligand>
        <name>ATP</name>
        <dbReference type="ChEBI" id="CHEBI:30616"/>
    </ligand>
</feature>
<comment type="subcellular location">
    <subcellularLocation>
        <location evidence="1">Cell membrane</location>
        <topology evidence="1">Multi-pass membrane protein</topology>
    </subcellularLocation>
</comment>
<name>A0ABU2H4D2_9ACTN</name>
<evidence type="ECO:0000256" key="3">
    <source>
        <dbReference type="ARBA" id="ARBA00022692"/>
    </source>
</evidence>
<feature type="domain" description="FtsK" evidence="12">
    <location>
        <begin position="440"/>
        <end position="641"/>
    </location>
</feature>
<feature type="domain" description="FtsK" evidence="12">
    <location>
        <begin position="1088"/>
        <end position="1269"/>
    </location>
</feature>
<keyword evidence="6 9" id="KW-0067">ATP-binding</keyword>
<feature type="binding site" evidence="9">
    <location>
        <begin position="820"/>
        <end position="827"/>
    </location>
    <ligand>
        <name>ATP</name>
        <dbReference type="ChEBI" id="CHEBI:30616"/>
    </ligand>
</feature>
<dbReference type="Proteomes" id="UP001250214">
    <property type="component" value="Unassembled WGS sequence"/>
</dbReference>
<evidence type="ECO:0000256" key="10">
    <source>
        <dbReference type="SAM" id="MobiDB-lite"/>
    </source>
</evidence>
<evidence type="ECO:0000256" key="9">
    <source>
        <dbReference type="PROSITE-ProRule" id="PRU00289"/>
    </source>
</evidence>
<organism evidence="13 14">
    <name type="scientific">Lipingzhangella rawalii</name>
    <dbReference type="NCBI Taxonomy" id="2055835"/>
    <lineage>
        <taxon>Bacteria</taxon>
        <taxon>Bacillati</taxon>
        <taxon>Actinomycetota</taxon>
        <taxon>Actinomycetes</taxon>
        <taxon>Streptosporangiales</taxon>
        <taxon>Nocardiopsidaceae</taxon>
        <taxon>Lipingzhangella</taxon>
    </lineage>
</organism>
<dbReference type="PANTHER" id="PTHR22683">
    <property type="entry name" value="SPORULATION PROTEIN RELATED"/>
    <property type="match status" value="1"/>
</dbReference>
<dbReference type="InterPro" id="IPR027417">
    <property type="entry name" value="P-loop_NTPase"/>
</dbReference>
<evidence type="ECO:0000256" key="11">
    <source>
        <dbReference type="SAM" id="Phobius"/>
    </source>
</evidence>
<dbReference type="NCBIfam" id="TIGR03925">
    <property type="entry name" value="T7SS_EccC_b"/>
    <property type="match status" value="1"/>
</dbReference>
<accession>A0ABU2H4D2</accession>
<dbReference type="EMBL" id="JAVLVT010000003">
    <property type="protein sequence ID" value="MDS1270157.1"/>
    <property type="molecule type" value="Genomic_DNA"/>
</dbReference>
<feature type="binding site" evidence="9">
    <location>
        <begin position="463"/>
        <end position="470"/>
    </location>
    <ligand>
        <name>ATP</name>
        <dbReference type="ChEBI" id="CHEBI:30616"/>
    </ligand>
</feature>
<keyword evidence="3 11" id="KW-0812">Transmembrane</keyword>
<evidence type="ECO:0000256" key="2">
    <source>
        <dbReference type="ARBA" id="ARBA00022475"/>
    </source>
</evidence>